<protein>
    <submittedName>
        <fullName evidence="1">RSAM-modified six-cysteine peptide SCIFF</fullName>
    </submittedName>
</protein>
<dbReference type="EMBL" id="ADLT01000052">
    <property type="protein sequence ID" value="EHO62436.1"/>
    <property type="molecule type" value="Genomic_DNA"/>
</dbReference>
<evidence type="ECO:0000313" key="2">
    <source>
        <dbReference type="Proteomes" id="UP000003277"/>
    </source>
</evidence>
<organism evidence="1 2">
    <name type="scientific">Dialister succinatiphilus YIT 11850</name>
    <dbReference type="NCBI Taxonomy" id="742743"/>
    <lineage>
        <taxon>Bacteria</taxon>
        <taxon>Bacillati</taxon>
        <taxon>Bacillota</taxon>
        <taxon>Negativicutes</taxon>
        <taxon>Veillonellales</taxon>
        <taxon>Veillonellaceae</taxon>
        <taxon>Dialister</taxon>
    </lineage>
</organism>
<name>H1D1S3_9FIRM</name>
<dbReference type="AlphaFoldDB" id="H1D1S3"/>
<comment type="caution">
    <text evidence="1">The sequence shown here is derived from an EMBL/GenBank/DDBJ whole genome shotgun (WGS) entry which is preliminary data.</text>
</comment>
<dbReference type="STRING" id="742743.HMPREF9453_01561"/>
<dbReference type="eggNOG" id="ENOG5033AHS">
    <property type="taxonomic scope" value="Bacteria"/>
</dbReference>
<dbReference type="GeneID" id="98910751"/>
<reference evidence="1 2" key="1">
    <citation type="submission" date="2011-11" db="EMBL/GenBank/DDBJ databases">
        <title>The Genome Sequence of Dialister succinatiphilus YIT 11850.</title>
        <authorList>
            <consortium name="The Broad Institute Genome Sequencing Platform"/>
            <person name="Earl A."/>
            <person name="Ward D."/>
            <person name="Feldgarden M."/>
            <person name="Gevers D."/>
            <person name="Morotomi M."/>
            <person name="Young S.K."/>
            <person name="Zeng Q."/>
            <person name="Gargeya S."/>
            <person name="Fitzgerald M."/>
            <person name="Haas B."/>
            <person name="Abouelleil A."/>
            <person name="Alvarado L."/>
            <person name="Arachchi H.M."/>
            <person name="Berlin A."/>
            <person name="Brown A."/>
            <person name="Chapman S.B."/>
            <person name="Dunbar C."/>
            <person name="Gearin G."/>
            <person name="Goldberg J."/>
            <person name="Griggs A."/>
            <person name="Gujja S."/>
            <person name="Heiman D."/>
            <person name="Howarth C."/>
            <person name="Lui A."/>
            <person name="MacDonald P.J.P."/>
            <person name="Montmayeur A."/>
            <person name="Murphy C."/>
            <person name="Neiman D."/>
            <person name="Pearson M."/>
            <person name="Priest M."/>
            <person name="Roberts A."/>
            <person name="Saif S."/>
            <person name="Shea T."/>
            <person name="Sisk P."/>
            <person name="Stolte C."/>
            <person name="Sykes S."/>
            <person name="Wortman J."/>
            <person name="Nusbaum C."/>
            <person name="Birren B."/>
        </authorList>
    </citation>
    <scope>NUCLEOTIDE SEQUENCE [LARGE SCALE GENOMIC DNA]</scope>
    <source>
        <strain evidence="1 2">YIT 11850</strain>
    </source>
</reference>
<sequence>MSKHIVTINQSSLQDSIKFEGCSECQTSCQSACKTSCTIGNLICTTQEEAKEAKRA</sequence>
<dbReference type="Pfam" id="PF13165">
    <property type="entry name" value="SCIFF"/>
    <property type="match status" value="1"/>
</dbReference>
<dbReference type="Proteomes" id="UP000003277">
    <property type="component" value="Unassembled WGS sequence"/>
</dbReference>
<proteinExistence type="predicted"/>
<dbReference type="HOGENOM" id="CLU_185980_0_0_9"/>
<dbReference type="PATRIC" id="fig|742743.3.peg.1592"/>
<keyword evidence="2" id="KW-1185">Reference proteome</keyword>
<dbReference type="NCBIfam" id="TIGR03973">
    <property type="entry name" value="six_Cys_in_45"/>
    <property type="match status" value="1"/>
</dbReference>
<gene>
    <name evidence="1" type="ORF">HMPREF9453_01561</name>
</gene>
<dbReference type="RefSeq" id="WP_008860055.1">
    <property type="nucleotide sequence ID" value="NZ_JH591188.1"/>
</dbReference>
<evidence type="ECO:0000313" key="1">
    <source>
        <dbReference type="EMBL" id="EHO62436.1"/>
    </source>
</evidence>
<dbReference type="OrthoDB" id="1684200at2"/>
<accession>H1D1S3</accession>
<dbReference type="InterPro" id="IPR023975">
    <property type="entry name" value="Six-Cys_pep_SCIFF"/>
</dbReference>